<dbReference type="InterPro" id="IPR001441">
    <property type="entry name" value="UPP_synth-like"/>
</dbReference>
<evidence type="ECO:0000256" key="1">
    <source>
        <dbReference type="ARBA" id="ARBA00001946"/>
    </source>
</evidence>
<organism evidence="3">
    <name type="scientific">anaerobic digester metagenome</name>
    <dbReference type="NCBI Taxonomy" id="1263854"/>
    <lineage>
        <taxon>unclassified sequences</taxon>
        <taxon>metagenomes</taxon>
        <taxon>ecological metagenomes</taxon>
    </lineage>
</organism>
<dbReference type="CDD" id="cd00475">
    <property type="entry name" value="Cis_IPPS"/>
    <property type="match status" value="1"/>
</dbReference>
<dbReference type="GO" id="GO:0030145">
    <property type="term" value="F:manganese ion binding"/>
    <property type="evidence" value="ECO:0007669"/>
    <property type="project" value="TreeGrafter"/>
</dbReference>
<dbReference type="Pfam" id="PF01255">
    <property type="entry name" value="Prenyltransf"/>
    <property type="match status" value="1"/>
</dbReference>
<dbReference type="InterPro" id="IPR036424">
    <property type="entry name" value="UPP_synth-like_sf"/>
</dbReference>
<keyword evidence="2 3" id="KW-0808">Transferase</keyword>
<evidence type="ECO:0000313" key="3">
    <source>
        <dbReference type="EMBL" id="VFU13048.1"/>
    </source>
</evidence>
<dbReference type="HAMAP" id="MF_01139">
    <property type="entry name" value="ISPT"/>
    <property type="match status" value="1"/>
</dbReference>
<dbReference type="GO" id="GO:0008834">
    <property type="term" value="F:ditrans,polycis-undecaprenyl-diphosphate synthase [(2E,6E)-farnesyl-diphosphate specific] activity"/>
    <property type="evidence" value="ECO:0007669"/>
    <property type="project" value="UniProtKB-EC"/>
</dbReference>
<proteinExistence type="inferred from homology"/>
<name>A0A485M2D1_9ZZZZ</name>
<dbReference type="PANTHER" id="PTHR10291:SF0">
    <property type="entry name" value="DEHYDRODOLICHYL DIPHOSPHATE SYNTHASE 2"/>
    <property type="match status" value="1"/>
</dbReference>
<comment type="cofactor">
    <cofactor evidence="1">
        <name>Mg(2+)</name>
        <dbReference type="ChEBI" id="CHEBI:18420"/>
    </cofactor>
</comment>
<reference evidence="3" key="1">
    <citation type="submission" date="2019-03" db="EMBL/GenBank/DDBJ databases">
        <authorList>
            <person name="Hao L."/>
        </authorList>
    </citation>
    <scope>NUCLEOTIDE SEQUENCE</scope>
</reference>
<dbReference type="NCBIfam" id="TIGR00055">
    <property type="entry name" value="uppS"/>
    <property type="match status" value="1"/>
</dbReference>
<dbReference type="GO" id="GO:0016094">
    <property type="term" value="P:polyprenol biosynthetic process"/>
    <property type="evidence" value="ECO:0007669"/>
    <property type="project" value="TreeGrafter"/>
</dbReference>
<dbReference type="EC" id="2.5.1.31" evidence="3"/>
<protein>
    <submittedName>
        <fullName evidence="3">Undecaprenyl pyrophosphate synthase</fullName>
        <ecNumber evidence="3">2.5.1.31</ecNumber>
    </submittedName>
</protein>
<evidence type="ECO:0000256" key="2">
    <source>
        <dbReference type="ARBA" id="ARBA00022679"/>
    </source>
</evidence>
<dbReference type="Gene3D" id="3.40.1180.10">
    <property type="entry name" value="Decaprenyl diphosphate synthase-like"/>
    <property type="match status" value="1"/>
</dbReference>
<sequence length="273" mass="31309">MFNQIVRFWRRKDTEGCAEADVNKLIKKIDKNKLPGHIAIIMDGNGRWALRRGLTRSFGHRAGVESLRDIVRLCSDLGIGILTLYAFSTENWKRPQEEINILMDLLVEYFYKEIDELCQNGVRVHPIGRLAELPASARKAIDMAVQRTRENKGLTMNLALNYGGRNEIVDAVRAIAAKIANDRLSIEQIGEKVISDHLYTAGQPDPDLLIRPSGDLRISNFLLWQLAYTEFWFSSVMWPDFRRIHILQALVDYQQRERRFGGLNKGTNNLTGR</sequence>
<dbReference type="FunFam" id="3.40.1180.10:FF:000001">
    <property type="entry name" value="(2E,6E)-farnesyl-diphosphate-specific ditrans,polycis-undecaprenyl-diphosphate synthase"/>
    <property type="match status" value="1"/>
</dbReference>
<dbReference type="PROSITE" id="PS01066">
    <property type="entry name" value="UPP_SYNTHASE"/>
    <property type="match status" value="1"/>
</dbReference>
<dbReference type="SUPFAM" id="SSF64005">
    <property type="entry name" value="Undecaprenyl diphosphate synthase"/>
    <property type="match status" value="1"/>
</dbReference>
<dbReference type="GO" id="GO:0005829">
    <property type="term" value="C:cytosol"/>
    <property type="evidence" value="ECO:0007669"/>
    <property type="project" value="TreeGrafter"/>
</dbReference>
<accession>A0A485M2D1</accession>
<dbReference type="GO" id="GO:0000287">
    <property type="term" value="F:magnesium ion binding"/>
    <property type="evidence" value="ECO:0007669"/>
    <property type="project" value="TreeGrafter"/>
</dbReference>
<dbReference type="AlphaFoldDB" id="A0A485M2D1"/>
<dbReference type="NCBIfam" id="NF011405">
    <property type="entry name" value="PRK14830.1"/>
    <property type="match status" value="1"/>
</dbReference>
<dbReference type="InterPro" id="IPR018520">
    <property type="entry name" value="UPP_synth-like_CS"/>
</dbReference>
<dbReference type="EMBL" id="CAADRN010000111">
    <property type="protein sequence ID" value="VFU13048.1"/>
    <property type="molecule type" value="Genomic_DNA"/>
</dbReference>
<gene>
    <name evidence="3" type="primary">uppS</name>
    <name evidence="3" type="ORF">SCFA_1990004</name>
</gene>
<dbReference type="PANTHER" id="PTHR10291">
    <property type="entry name" value="DEHYDRODOLICHYL DIPHOSPHATE SYNTHASE FAMILY MEMBER"/>
    <property type="match status" value="1"/>
</dbReference>